<gene>
    <name evidence="1" type="ORF">DDQ68_04505</name>
</gene>
<keyword evidence="2" id="KW-1185">Reference proteome</keyword>
<proteinExistence type="predicted"/>
<reference evidence="2" key="1">
    <citation type="submission" date="2018-04" db="EMBL/GenBank/DDBJ databases">
        <title>Complete genome of Antarctic heterotrophic bacterium Hymenobacter nivis.</title>
        <authorList>
            <person name="Terashima M."/>
        </authorList>
    </citation>
    <scope>NUCLEOTIDE SEQUENCE [LARGE SCALE GENOMIC DNA]</scope>
    <source>
        <strain evidence="2">NBRC 111535</strain>
    </source>
</reference>
<accession>A0A2Z3GEK3</accession>
<dbReference type="EMBL" id="CP029145">
    <property type="protein sequence ID" value="AWM32119.1"/>
    <property type="molecule type" value="Genomic_DNA"/>
</dbReference>
<dbReference type="AlphaFoldDB" id="A0A2Z3GEK3"/>
<sequence length="272" mass="30715">MTARTELVFKLKGQRNGSPISPDTWDVAELKRFIGEVEDLLRPETTTAAERAEEPITLRYEEGSAQLRTRSSRSRQERALRLVQALRPLRTQDAEGNTVVGVQLEALLPKQRRVIHTWFQQAQAYGDVYQVLDPQHGDQPLLIIDRYTTLVEAAEDLWLPTELYLSGRILSLGGVNKTGLTIEVGQNHYKVAASEQQLAQQEANLVYHEVVMRVKAERQYKSGDLRNLELGQFVKYAPTFDKDSHANATRAVSKAFAGIDSLTDWVSQLRGE</sequence>
<dbReference type="KEGG" id="hnv:DDQ68_04505"/>
<organism evidence="1 2">
    <name type="scientific">Hymenobacter nivis</name>
    <dbReference type="NCBI Taxonomy" id="1850093"/>
    <lineage>
        <taxon>Bacteria</taxon>
        <taxon>Pseudomonadati</taxon>
        <taxon>Bacteroidota</taxon>
        <taxon>Cytophagia</taxon>
        <taxon>Cytophagales</taxon>
        <taxon>Hymenobacteraceae</taxon>
        <taxon>Hymenobacter</taxon>
    </lineage>
</organism>
<dbReference type="Proteomes" id="UP000245999">
    <property type="component" value="Chromosome"/>
</dbReference>
<evidence type="ECO:0000313" key="1">
    <source>
        <dbReference type="EMBL" id="AWM32119.1"/>
    </source>
</evidence>
<dbReference type="OrthoDB" id="6057423at2"/>
<protein>
    <submittedName>
        <fullName evidence="1">Uncharacterized protein</fullName>
    </submittedName>
</protein>
<dbReference type="RefSeq" id="WP_109655223.1">
    <property type="nucleotide sequence ID" value="NZ_CP029145.1"/>
</dbReference>
<evidence type="ECO:0000313" key="2">
    <source>
        <dbReference type="Proteomes" id="UP000245999"/>
    </source>
</evidence>
<name>A0A2Z3GEK3_9BACT</name>